<dbReference type="Proteomes" id="UP000298017">
    <property type="component" value="Unassembled WGS sequence"/>
</dbReference>
<dbReference type="GO" id="GO:0032259">
    <property type="term" value="P:methylation"/>
    <property type="evidence" value="ECO:0007669"/>
    <property type="project" value="UniProtKB-KW"/>
</dbReference>
<name>A0AAX2SCM6_KOCRH</name>
<dbReference type="GO" id="GO:0008168">
    <property type="term" value="F:methyltransferase activity"/>
    <property type="evidence" value="ECO:0007669"/>
    <property type="project" value="UniProtKB-KW"/>
</dbReference>
<protein>
    <submittedName>
        <fullName evidence="2">Class I SAM-dependent methyltransferase</fullName>
    </submittedName>
</protein>
<accession>A0AAX2SCM6</accession>
<keyword evidence="2" id="KW-0808">Transferase</keyword>
<dbReference type="EMBL" id="SPNK01000015">
    <property type="protein sequence ID" value="TFH99344.1"/>
    <property type="molecule type" value="Genomic_DNA"/>
</dbReference>
<evidence type="ECO:0000313" key="2">
    <source>
        <dbReference type="EMBL" id="TFH99344.1"/>
    </source>
</evidence>
<gene>
    <name evidence="2" type="ORF">E4P33_10900</name>
</gene>
<dbReference type="Pfam" id="PF13649">
    <property type="entry name" value="Methyltransf_25"/>
    <property type="match status" value="1"/>
</dbReference>
<dbReference type="InterPro" id="IPR041698">
    <property type="entry name" value="Methyltransf_25"/>
</dbReference>
<feature type="domain" description="Methyltransferase" evidence="1">
    <location>
        <begin position="38"/>
        <end position="128"/>
    </location>
</feature>
<dbReference type="Gene3D" id="3.40.50.150">
    <property type="entry name" value="Vaccinia Virus protein VP39"/>
    <property type="match status" value="1"/>
</dbReference>
<dbReference type="AlphaFoldDB" id="A0AAX2SCM6"/>
<proteinExistence type="predicted"/>
<sequence>MDADHWGRYNAAQAGRGIRLLARLAAEAAGPGEGRSAVELGCGAGREAAFLADHGWLVQTFDADPTVVETIAELATDRAIEHTRARLQDLRELPSCDLVLACVSLPFVPRADFPALWGAVLRALRPGGVLAVDLFGDRDDWAAGDGTFLSRDEVDELVTGLEVLRLHEEERDGPAFSGPKHWHTYQLVARRP</sequence>
<evidence type="ECO:0000313" key="3">
    <source>
        <dbReference type="Proteomes" id="UP000298017"/>
    </source>
</evidence>
<reference evidence="2 3" key="1">
    <citation type="submission" date="2019-03" db="EMBL/GenBank/DDBJ databases">
        <title>Genome Sequencing and Assembly of Various Microbes Isolated from Alder Root Nodule.</title>
        <authorList>
            <person name="Swanson E."/>
            <person name="Sevigny J.L."/>
            <person name="Pesce C."/>
            <person name="Davis I."/>
            <person name="Kleiner V."/>
            <person name="Tisa L."/>
        </authorList>
    </citation>
    <scope>NUCLEOTIDE SEQUENCE [LARGE SCALE GENOMIC DNA]</scope>
    <source>
        <strain evidence="2 3">4R-31</strain>
    </source>
</reference>
<evidence type="ECO:0000259" key="1">
    <source>
        <dbReference type="Pfam" id="PF13649"/>
    </source>
</evidence>
<dbReference type="SUPFAM" id="SSF53335">
    <property type="entry name" value="S-adenosyl-L-methionine-dependent methyltransferases"/>
    <property type="match status" value="1"/>
</dbReference>
<dbReference type="CDD" id="cd02440">
    <property type="entry name" value="AdoMet_MTases"/>
    <property type="match status" value="1"/>
</dbReference>
<dbReference type="InterPro" id="IPR029063">
    <property type="entry name" value="SAM-dependent_MTases_sf"/>
</dbReference>
<keyword evidence="3" id="KW-1185">Reference proteome</keyword>
<organism evidence="2 3">
    <name type="scientific">Kocuria rhizophila</name>
    <dbReference type="NCBI Taxonomy" id="72000"/>
    <lineage>
        <taxon>Bacteria</taxon>
        <taxon>Bacillati</taxon>
        <taxon>Actinomycetota</taxon>
        <taxon>Actinomycetes</taxon>
        <taxon>Micrococcales</taxon>
        <taxon>Micrococcaceae</taxon>
        <taxon>Kocuria</taxon>
    </lineage>
</organism>
<keyword evidence="2" id="KW-0489">Methyltransferase</keyword>
<comment type="caution">
    <text evidence="2">The sequence shown here is derived from an EMBL/GenBank/DDBJ whole genome shotgun (WGS) entry which is preliminary data.</text>
</comment>